<comment type="caution">
    <text evidence="1">The sequence shown here is derived from an EMBL/GenBank/DDBJ whole genome shotgun (WGS) entry which is preliminary data.</text>
</comment>
<evidence type="ECO:0000313" key="1">
    <source>
        <dbReference type="EMBL" id="GHC82176.1"/>
    </source>
</evidence>
<name>A0ABQ3G2N7_9BURK</name>
<organism evidence="1 2">
    <name type="scientific">Pseudorhodoferax aquiterrae</name>
    <dbReference type="NCBI Taxonomy" id="747304"/>
    <lineage>
        <taxon>Bacteria</taxon>
        <taxon>Pseudomonadati</taxon>
        <taxon>Pseudomonadota</taxon>
        <taxon>Betaproteobacteria</taxon>
        <taxon>Burkholderiales</taxon>
        <taxon>Comamonadaceae</taxon>
    </lineage>
</organism>
<keyword evidence="2" id="KW-1185">Reference proteome</keyword>
<protein>
    <submittedName>
        <fullName evidence="1">Uncharacterized protein</fullName>
    </submittedName>
</protein>
<evidence type="ECO:0000313" key="2">
    <source>
        <dbReference type="Proteomes" id="UP000626210"/>
    </source>
</evidence>
<dbReference type="RefSeq" id="WP_189687288.1">
    <property type="nucleotide sequence ID" value="NZ_BMYK01000006.1"/>
</dbReference>
<dbReference type="Proteomes" id="UP000626210">
    <property type="component" value="Unassembled WGS sequence"/>
</dbReference>
<gene>
    <name evidence="1" type="ORF">GCM10007320_25120</name>
</gene>
<dbReference type="EMBL" id="BMYK01000006">
    <property type="protein sequence ID" value="GHC82176.1"/>
    <property type="molecule type" value="Genomic_DNA"/>
</dbReference>
<reference evidence="2" key="1">
    <citation type="journal article" date="2019" name="Int. J. Syst. Evol. Microbiol.">
        <title>The Global Catalogue of Microorganisms (GCM) 10K type strain sequencing project: providing services to taxonomists for standard genome sequencing and annotation.</title>
        <authorList>
            <consortium name="The Broad Institute Genomics Platform"/>
            <consortium name="The Broad Institute Genome Sequencing Center for Infectious Disease"/>
            <person name="Wu L."/>
            <person name="Ma J."/>
        </authorList>
    </citation>
    <scope>NUCLEOTIDE SEQUENCE [LARGE SCALE GENOMIC DNA]</scope>
    <source>
        <strain evidence="2">KCTC 23314</strain>
    </source>
</reference>
<sequence>MTRTVGQRDRSELILDPAEALRRGRSLDAMLGSLRVPRPPGVTRATHRAMNAADDARQLATARLLNARR</sequence>
<accession>A0ABQ3G2N7</accession>
<proteinExistence type="predicted"/>